<feature type="region of interest" description="Disordered" evidence="1">
    <location>
        <begin position="63"/>
        <end position="84"/>
    </location>
</feature>
<sequence>MLKRKTTLGMMASFIAILMIAVAACGGDAEEPATAIPAPSKSIVDAYASDDPVEGDEQKLESAEAETNVNSEEKRVASAKAVHPAIEPEPGSDEAAIIEAYEEIVQAIRTRDYVAYVEACAPTSRRLSIEQTEFVFRSIWDEFLDVSGMTQREVTIRLFDDGTALTEAMMYEFDDLFLERLSYGFTKIDGEWYATTNCQA</sequence>
<name>A0AAJ5ZGP6_9CHLR</name>
<dbReference type="AlphaFoldDB" id="A0AAJ5ZGP6"/>
<organism evidence="4 5">
    <name type="scientific">Candidatus Lucifugimonas marina</name>
    <dbReference type="NCBI Taxonomy" id="3038979"/>
    <lineage>
        <taxon>Bacteria</taxon>
        <taxon>Bacillati</taxon>
        <taxon>Chloroflexota</taxon>
        <taxon>Dehalococcoidia</taxon>
        <taxon>SAR202 cluster</taxon>
        <taxon>Candidatus Lucifugimonadales</taxon>
        <taxon>Candidatus Lucifugimonadaceae</taxon>
        <taxon>Candidatus Lucifugimonas</taxon>
    </lineage>
</organism>
<evidence type="ECO:0000313" key="6">
    <source>
        <dbReference type="Proteomes" id="UP001321249"/>
    </source>
</evidence>
<accession>A0AAJ5ZGP6</accession>
<keyword evidence="5" id="KW-1185">Reference proteome</keyword>
<dbReference type="EMBL" id="CP046147">
    <property type="protein sequence ID" value="WFG39671.1"/>
    <property type="molecule type" value="Genomic_DNA"/>
</dbReference>
<reference evidence="5" key="3">
    <citation type="submission" date="2023-06" db="EMBL/GenBank/DDBJ databases">
        <title>Pangenomics reveal diversification of enzyme families and niche specialization in globally abundant SAR202 bacteria.</title>
        <authorList>
            <person name="Saw J.H.W."/>
        </authorList>
    </citation>
    <scope>NUCLEOTIDE SEQUENCE [LARGE SCALE GENOMIC DNA]</scope>
    <source>
        <strain evidence="5">JH1073</strain>
    </source>
</reference>
<dbReference type="EMBL" id="WMBE01000001">
    <property type="protein sequence ID" value="MDG0865580.1"/>
    <property type="molecule type" value="Genomic_DNA"/>
</dbReference>
<reference evidence="4" key="2">
    <citation type="journal article" date="2023" name="Nat. Commun.">
        <title>Cultivation of marine bacteria of the SAR202 clade.</title>
        <authorList>
            <person name="Lim Y."/>
            <person name="Seo J.H."/>
            <person name="Giovannoni S.J."/>
            <person name="Kang I."/>
            <person name="Cho J.C."/>
        </authorList>
    </citation>
    <scope>NUCLEOTIDE SEQUENCE</scope>
    <source>
        <strain evidence="4">JH1073</strain>
    </source>
</reference>
<evidence type="ECO:0000313" key="3">
    <source>
        <dbReference type="EMBL" id="MDG0865580.1"/>
    </source>
</evidence>
<dbReference type="Proteomes" id="UP001321249">
    <property type="component" value="Unassembled WGS sequence"/>
</dbReference>
<evidence type="ECO:0000313" key="4">
    <source>
        <dbReference type="EMBL" id="WFG39671.1"/>
    </source>
</evidence>
<proteinExistence type="predicted"/>
<evidence type="ECO:0000313" key="5">
    <source>
        <dbReference type="Proteomes" id="UP001219901"/>
    </source>
</evidence>
<feature type="chain" id="PRO_5042604432" description="Nuclear transport factor 2 family protein" evidence="2">
    <location>
        <begin position="24"/>
        <end position="200"/>
    </location>
</feature>
<reference evidence="5 6" key="1">
    <citation type="submission" date="2019-11" db="EMBL/GenBank/DDBJ databases">
        <authorList>
            <person name="Cho J.-C."/>
        </authorList>
    </citation>
    <scope>NUCLEOTIDE SEQUENCE [LARGE SCALE GENOMIC DNA]</scope>
    <source>
        <strain evidence="4 5">JH1073</strain>
        <strain evidence="3 6">JH702</strain>
    </source>
</reference>
<evidence type="ECO:0000256" key="2">
    <source>
        <dbReference type="SAM" id="SignalP"/>
    </source>
</evidence>
<dbReference type="PROSITE" id="PS51257">
    <property type="entry name" value="PROKAR_LIPOPROTEIN"/>
    <property type="match status" value="1"/>
</dbReference>
<gene>
    <name evidence="3" type="ORF">GKO46_00650</name>
    <name evidence="4" type="ORF">GKO48_08575</name>
</gene>
<feature type="signal peptide" evidence="2">
    <location>
        <begin position="1"/>
        <end position="23"/>
    </location>
</feature>
<protein>
    <recommendedName>
        <fullName evidence="7">Nuclear transport factor 2 family protein</fullName>
    </recommendedName>
</protein>
<dbReference type="InterPro" id="IPR032710">
    <property type="entry name" value="NTF2-like_dom_sf"/>
</dbReference>
<dbReference type="Proteomes" id="UP001219901">
    <property type="component" value="Chromosome"/>
</dbReference>
<dbReference type="SUPFAM" id="SSF54427">
    <property type="entry name" value="NTF2-like"/>
    <property type="match status" value="1"/>
</dbReference>
<evidence type="ECO:0000256" key="1">
    <source>
        <dbReference type="SAM" id="MobiDB-lite"/>
    </source>
</evidence>
<keyword evidence="2" id="KW-0732">Signal</keyword>
<evidence type="ECO:0008006" key="7">
    <source>
        <dbReference type="Google" id="ProtNLM"/>
    </source>
</evidence>
<dbReference type="RefSeq" id="WP_342823608.1">
    <property type="nucleotide sequence ID" value="NZ_CP046146.1"/>
</dbReference>